<dbReference type="EMBL" id="JAVGVR010000002">
    <property type="protein sequence ID" value="MDQ6600710.1"/>
    <property type="molecule type" value="Genomic_DNA"/>
</dbReference>
<organism evidence="2 3">
    <name type="scientific">Bacillus salipaludis</name>
    <dbReference type="NCBI Taxonomy" id="2547811"/>
    <lineage>
        <taxon>Bacteria</taxon>
        <taxon>Bacillati</taxon>
        <taxon>Bacillota</taxon>
        <taxon>Bacilli</taxon>
        <taxon>Bacillales</taxon>
        <taxon>Bacillaceae</taxon>
        <taxon>Bacillus</taxon>
    </lineage>
</organism>
<gene>
    <name evidence="2" type="ORF">RCG21_31280</name>
</gene>
<keyword evidence="1" id="KW-0472">Membrane</keyword>
<keyword evidence="1" id="KW-1133">Transmembrane helix</keyword>
<feature type="transmembrane region" description="Helical" evidence="1">
    <location>
        <begin position="29"/>
        <end position="48"/>
    </location>
</feature>
<dbReference type="RefSeq" id="WP_308914360.1">
    <property type="nucleotide sequence ID" value="NZ_JAVGVR010000002.1"/>
</dbReference>
<accession>A0AA90R795</accession>
<keyword evidence="1" id="KW-0812">Transmembrane</keyword>
<evidence type="ECO:0000313" key="3">
    <source>
        <dbReference type="Proteomes" id="UP001178888"/>
    </source>
</evidence>
<dbReference type="Proteomes" id="UP001178888">
    <property type="component" value="Unassembled WGS sequence"/>
</dbReference>
<feature type="transmembrane region" description="Helical" evidence="1">
    <location>
        <begin position="108"/>
        <end position="132"/>
    </location>
</feature>
<sequence length="134" mass="15777">MEVGDYFPLVPLLVVVAVALHRSRVFPNIIKYIGYGYFIVLTLVFIIVRERISYLYEHPPIPDIYWEKNSDWSEIGLLLYLVPTTVIFLILCFSWFKREKDLKGKILMFLFFVVGLVLLFVYAFFFSMTLGYSP</sequence>
<feature type="transmembrane region" description="Helical" evidence="1">
    <location>
        <begin position="75"/>
        <end position="96"/>
    </location>
</feature>
<feature type="transmembrane region" description="Helical" evidence="1">
    <location>
        <begin position="6"/>
        <end position="22"/>
    </location>
</feature>
<dbReference type="AlphaFoldDB" id="A0AA90R795"/>
<evidence type="ECO:0000256" key="1">
    <source>
        <dbReference type="SAM" id="Phobius"/>
    </source>
</evidence>
<comment type="caution">
    <text evidence="2">The sequence shown here is derived from an EMBL/GenBank/DDBJ whole genome shotgun (WGS) entry which is preliminary data.</text>
</comment>
<keyword evidence="3" id="KW-1185">Reference proteome</keyword>
<proteinExistence type="predicted"/>
<reference evidence="2" key="1">
    <citation type="submission" date="2023-08" db="EMBL/GenBank/DDBJ databases">
        <title>Nitrogen cycling bacteria in agricultural field soils.</title>
        <authorList>
            <person name="Jang J."/>
        </authorList>
    </citation>
    <scope>NUCLEOTIDE SEQUENCE</scope>
    <source>
        <strain evidence="2">PS3-36</strain>
    </source>
</reference>
<evidence type="ECO:0000313" key="2">
    <source>
        <dbReference type="EMBL" id="MDQ6600710.1"/>
    </source>
</evidence>
<name>A0AA90R795_9BACI</name>
<protein>
    <submittedName>
        <fullName evidence="2">Uncharacterized protein</fullName>
    </submittedName>
</protein>